<keyword evidence="2" id="KW-1185">Reference proteome</keyword>
<sequence length="62" mass="7192">MWHYPDLKTARCGTRRILKPWWGAARFKSNCMVSSKTMIAAADVFVYLSLHVHAQYAFVFIV</sequence>
<evidence type="ECO:0000313" key="2">
    <source>
        <dbReference type="Proteomes" id="UP000250266"/>
    </source>
</evidence>
<evidence type="ECO:0000313" key="1">
    <source>
        <dbReference type="EMBL" id="OCK84946.1"/>
    </source>
</evidence>
<dbReference type="EMBL" id="KV744827">
    <property type="protein sequence ID" value="OCK84946.1"/>
    <property type="molecule type" value="Genomic_DNA"/>
</dbReference>
<organism evidence="1 2">
    <name type="scientific">Lepidopterella palustris CBS 459.81</name>
    <dbReference type="NCBI Taxonomy" id="1314670"/>
    <lineage>
        <taxon>Eukaryota</taxon>
        <taxon>Fungi</taxon>
        <taxon>Dikarya</taxon>
        <taxon>Ascomycota</taxon>
        <taxon>Pezizomycotina</taxon>
        <taxon>Dothideomycetes</taxon>
        <taxon>Pleosporomycetidae</taxon>
        <taxon>Mytilinidiales</taxon>
        <taxon>Argynnaceae</taxon>
        <taxon>Lepidopterella</taxon>
    </lineage>
</organism>
<reference evidence="1 2" key="1">
    <citation type="journal article" date="2016" name="Nat. Commun.">
        <title>Ectomycorrhizal ecology is imprinted in the genome of the dominant symbiotic fungus Cenococcum geophilum.</title>
        <authorList>
            <consortium name="DOE Joint Genome Institute"/>
            <person name="Peter M."/>
            <person name="Kohler A."/>
            <person name="Ohm R.A."/>
            <person name="Kuo A."/>
            <person name="Krutzmann J."/>
            <person name="Morin E."/>
            <person name="Arend M."/>
            <person name="Barry K.W."/>
            <person name="Binder M."/>
            <person name="Choi C."/>
            <person name="Clum A."/>
            <person name="Copeland A."/>
            <person name="Grisel N."/>
            <person name="Haridas S."/>
            <person name="Kipfer T."/>
            <person name="LaButti K."/>
            <person name="Lindquist E."/>
            <person name="Lipzen A."/>
            <person name="Maire R."/>
            <person name="Meier B."/>
            <person name="Mihaltcheva S."/>
            <person name="Molinier V."/>
            <person name="Murat C."/>
            <person name="Poggeler S."/>
            <person name="Quandt C.A."/>
            <person name="Sperisen C."/>
            <person name="Tritt A."/>
            <person name="Tisserant E."/>
            <person name="Crous P.W."/>
            <person name="Henrissat B."/>
            <person name="Nehls U."/>
            <person name="Egli S."/>
            <person name="Spatafora J.W."/>
            <person name="Grigoriev I.V."/>
            <person name="Martin F.M."/>
        </authorList>
    </citation>
    <scope>NUCLEOTIDE SEQUENCE [LARGE SCALE GENOMIC DNA]</scope>
    <source>
        <strain evidence="1 2">CBS 459.81</strain>
    </source>
</reference>
<name>A0A8E2EJ38_9PEZI</name>
<proteinExistence type="predicted"/>
<accession>A0A8E2EJ38</accession>
<dbReference type="AlphaFoldDB" id="A0A8E2EJ38"/>
<protein>
    <submittedName>
        <fullName evidence="1">Uncharacterized protein</fullName>
    </submittedName>
</protein>
<gene>
    <name evidence="1" type="ORF">K432DRAFT_82002</name>
</gene>
<dbReference type="Proteomes" id="UP000250266">
    <property type="component" value="Unassembled WGS sequence"/>
</dbReference>